<dbReference type="AlphaFoldDB" id="A0A8H3FQL7"/>
<protein>
    <recommendedName>
        <fullName evidence="5">Effector protein</fullName>
    </recommendedName>
</protein>
<dbReference type="Proteomes" id="UP000664521">
    <property type="component" value="Unassembled WGS sequence"/>
</dbReference>
<name>A0A8H3FQL7_9LECA</name>
<gene>
    <name evidence="3" type="ORF">HETSPECPRED_006536</name>
</gene>
<evidence type="ECO:0000313" key="4">
    <source>
        <dbReference type="Proteomes" id="UP000664521"/>
    </source>
</evidence>
<proteinExistence type="predicted"/>
<dbReference type="OrthoDB" id="10525650at2759"/>
<feature type="region of interest" description="Disordered" evidence="1">
    <location>
        <begin position="18"/>
        <end position="46"/>
    </location>
</feature>
<comment type="caution">
    <text evidence="3">The sequence shown here is derived from an EMBL/GenBank/DDBJ whole genome shotgun (WGS) entry which is preliminary data.</text>
</comment>
<evidence type="ECO:0008006" key="5">
    <source>
        <dbReference type="Google" id="ProtNLM"/>
    </source>
</evidence>
<sequence length="211" mass="23424">MRTACLYLLSLAITQSCSASPTAPASTDIPQEHTRPETTIQPHNDSANLGITPWPATPYNIDLPSNFILTIHAEPYSHSPAPAATSIQRFVYEFSDNLENAYPPPNLSPRRAGSSYYDLQSYTRYDLTSEVVRIIGRRAPSEMVGKALSKLAFEIGRHGPPRSFMGLISKGQRGWLPMRQYNVIWLVIRPLDLGDSQRIASNQSSEFAMTA</sequence>
<feature type="compositionally biased region" description="Low complexity" evidence="1">
    <location>
        <begin position="18"/>
        <end position="27"/>
    </location>
</feature>
<feature type="compositionally biased region" description="Polar residues" evidence="1">
    <location>
        <begin position="37"/>
        <end position="46"/>
    </location>
</feature>
<keyword evidence="2" id="KW-0732">Signal</keyword>
<feature type="signal peptide" evidence="2">
    <location>
        <begin position="1"/>
        <end position="19"/>
    </location>
</feature>
<accession>A0A8H3FQL7</accession>
<reference evidence="3" key="1">
    <citation type="submission" date="2021-03" db="EMBL/GenBank/DDBJ databases">
        <authorList>
            <person name="Tagirdzhanova G."/>
        </authorList>
    </citation>
    <scope>NUCLEOTIDE SEQUENCE</scope>
</reference>
<dbReference type="PROSITE" id="PS51257">
    <property type="entry name" value="PROKAR_LIPOPROTEIN"/>
    <property type="match status" value="1"/>
</dbReference>
<organism evidence="3 4">
    <name type="scientific">Heterodermia speciosa</name>
    <dbReference type="NCBI Taxonomy" id="116794"/>
    <lineage>
        <taxon>Eukaryota</taxon>
        <taxon>Fungi</taxon>
        <taxon>Dikarya</taxon>
        <taxon>Ascomycota</taxon>
        <taxon>Pezizomycotina</taxon>
        <taxon>Lecanoromycetes</taxon>
        <taxon>OSLEUM clade</taxon>
        <taxon>Lecanoromycetidae</taxon>
        <taxon>Caliciales</taxon>
        <taxon>Physciaceae</taxon>
        <taxon>Heterodermia</taxon>
    </lineage>
</organism>
<evidence type="ECO:0000256" key="2">
    <source>
        <dbReference type="SAM" id="SignalP"/>
    </source>
</evidence>
<evidence type="ECO:0000256" key="1">
    <source>
        <dbReference type="SAM" id="MobiDB-lite"/>
    </source>
</evidence>
<keyword evidence="4" id="KW-1185">Reference proteome</keyword>
<dbReference type="EMBL" id="CAJPDS010000044">
    <property type="protein sequence ID" value="CAF9927257.1"/>
    <property type="molecule type" value="Genomic_DNA"/>
</dbReference>
<feature type="chain" id="PRO_5034447055" description="Effector protein" evidence="2">
    <location>
        <begin position="20"/>
        <end position="211"/>
    </location>
</feature>
<evidence type="ECO:0000313" key="3">
    <source>
        <dbReference type="EMBL" id="CAF9927257.1"/>
    </source>
</evidence>